<proteinExistence type="predicted"/>
<dbReference type="RefSeq" id="WP_138948328.1">
    <property type="nucleotide sequence ID" value="NZ_CP040749.1"/>
</dbReference>
<evidence type="ECO:0000313" key="2">
    <source>
        <dbReference type="Proteomes" id="UP000306229"/>
    </source>
</evidence>
<accession>A0A5B7TMJ1</accession>
<dbReference type="AlphaFoldDB" id="A0A5B7TMJ1"/>
<organism evidence="1 2">
    <name type="scientific">Aureibaculum algae</name>
    <dbReference type="NCBI Taxonomy" id="2584122"/>
    <lineage>
        <taxon>Bacteria</taxon>
        <taxon>Pseudomonadati</taxon>
        <taxon>Bacteroidota</taxon>
        <taxon>Flavobacteriia</taxon>
        <taxon>Flavobacteriales</taxon>
        <taxon>Flavobacteriaceae</taxon>
        <taxon>Aureibaculum</taxon>
    </lineage>
</organism>
<name>A0A5B7TMJ1_9FLAO</name>
<protein>
    <submittedName>
        <fullName evidence="1">DUF4138 domain-containing protein</fullName>
    </submittedName>
</protein>
<dbReference type="Proteomes" id="UP000306229">
    <property type="component" value="Chromosome"/>
</dbReference>
<dbReference type="Pfam" id="PF13595">
    <property type="entry name" value="DUF4138"/>
    <property type="match status" value="1"/>
</dbReference>
<dbReference type="InterPro" id="IPR022298">
    <property type="entry name" value="Conjug_transposon_TraN"/>
</dbReference>
<dbReference type="OrthoDB" id="1451423at2"/>
<reference evidence="1 2" key="1">
    <citation type="submission" date="2019-05" db="EMBL/GenBank/DDBJ databases">
        <title>Algicella ahnfeltiae gen. nov., sp. nov., a novel marine bacterium of the family Flavobacteriaceae isolated from a red alga.</title>
        <authorList>
            <person name="Nedashkovskaya O.I."/>
            <person name="Kukhlevskiy A.D."/>
            <person name="Kim S.-G."/>
            <person name="Zhukova N.V."/>
            <person name="Mikhailov V.V."/>
        </authorList>
    </citation>
    <scope>NUCLEOTIDE SEQUENCE [LARGE SCALE GENOMIC DNA]</scope>
    <source>
        <strain evidence="1 2">10Alg115</strain>
    </source>
</reference>
<sequence length="271" mass="31364">MKTYITFILLAYSISITSQESLDTIYANDKKSVALFFPTPIRQGITGSRHFVFTYNTETEQYLGLLQAKPGATSNLLVIGDDGSVFSYIISYNIDLQKLNYFIPKTKSIGNEIPKNEENKNDMVKIDSLSKFKVLDLYRYRKEYFEKFSAHLLTQKHPVQKVKHGIAIIFSLKKLVYDRSEVYAVIEINNRSGIDFEIDYINFYSVNTNKRRKSSFQKLQLEPIYTHNIPEVFMNGKTNKFVIVLPKFTLGSSEKLSIQIKEKNGNREIKM</sequence>
<gene>
    <name evidence="1" type="ORF">FF125_02670</name>
</gene>
<dbReference type="EMBL" id="CP040749">
    <property type="protein sequence ID" value="QCX37390.1"/>
    <property type="molecule type" value="Genomic_DNA"/>
</dbReference>
<dbReference type="KEGG" id="fbe:FF125_02670"/>
<keyword evidence="2" id="KW-1185">Reference proteome</keyword>
<evidence type="ECO:0000313" key="1">
    <source>
        <dbReference type="EMBL" id="QCX37390.1"/>
    </source>
</evidence>